<dbReference type="SMART" id="SM00387">
    <property type="entry name" value="HATPase_c"/>
    <property type="match status" value="1"/>
</dbReference>
<dbReference type="InterPro" id="IPR003594">
    <property type="entry name" value="HATPase_dom"/>
</dbReference>
<feature type="region of interest" description="Disordered" evidence="6">
    <location>
        <begin position="1"/>
        <end position="26"/>
    </location>
</feature>
<dbReference type="AlphaFoldDB" id="A0A6L9QE80"/>
<dbReference type="InterPro" id="IPR036890">
    <property type="entry name" value="HATPase_C_sf"/>
</dbReference>
<dbReference type="Proteomes" id="UP000475532">
    <property type="component" value="Unassembled WGS sequence"/>
</dbReference>
<comment type="caution">
    <text evidence="9">The sequence shown here is derived from an EMBL/GenBank/DDBJ whole genome shotgun (WGS) entry which is preliminary data.</text>
</comment>
<evidence type="ECO:0000256" key="4">
    <source>
        <dbReference type="ARBA" id="ARBA00022679"/>
    </source>
</evidence>
<keyword evidence="4" id="KW-0808">Transferase</keyword>
<evidence type="ECO:0000313" key="9">
    <source>
        <dbReference type="EMBL" id="NEA23791.1"/>
    </source>
</evidence>
<evidence type="ECO:0000256" key="6">
    <source>
        <dbReference type="SAM" id="MobiDB-lite"/>
    </source>
</evidence>
<dbReference type="SUPFAM" id="SSF55874">
    <property type="entry name" value="ATPase domain of HSP90 chaperone/DNA topoisomerase II/histidine kinase"/>
    <property type="match status" value="1"/>
</dbReference>
<keyword evidence="5" id="KW-0418">Kinase</keyword>
<keyword evidence="7" id="KW-0812">Transmembrane</keyword>
<gene>
    <name evidence="9" type="ORF">G3I70_15010</name>
</gene>
<accession>A0A6L9QE80</accession>
<feature type="compositionally biased region" description="Low complexity" evidence="6">
    <location>
        <begin position="446"/>
        <end position="460"/>
    </location>
</feature>
<dbReference type="Pfam" id="PF02518">
    <property type="entry name" value="HATPase_c"/>
    <property type="match status" value="1"/>
</dbReference>
<feature type="domain" description="Histidine kinase/HSP90-like ATPase" evidence="8">
    <location>
        <begin position="302"/>
        <end position="414"/>
    </location>
</feature>
<comment type="catalytic activity">
    <reaction evidence="1">
        <text>ATP + protein L-histidine = ADP + protein N-phospho-L-histidine.</text>
        <dbReference type="EC" id="2.7.13.3"/>
    </reaction>
</comment>
<keyword evidence="7" id="KW-0472">Membrane</keyword>
<evidence type="ECO:0000256" key="2">
    <source>
        <dbReference type="ARBA" id="ARBA00012438"/>
    </source>
</evidence>
<feature type="transmembrane region" description="Helical" evidence="7">
    <location>
        <begin position="36"/>
        <end position="60"/>
    </location>
</feature>
<evidence type="ECO:0000256" key="3">
    <source>
        <dbReference type="ARBA" id="ARBA00022553"/>
    </source>
</evidence>
<feature type="region of interest" description="Disordered" evidence="6">
    <location>
        <begin position="424"/>
        <end position="530"/>
    </location>
</feature>
<sequence length="530" mass="56912">MTSSNSAPFGPVPGGPARSAVLPGGPVPDSPPAQSMWPWLIAPVLPACMVVYPVVVFALIDRSDARGLQLTVVAVLLAGAALQVTAILLRHREADRYRQHRRNIQHQLLQHQVTGHAATLGQMSSWRQYIDTEIARLNGYLEGAASVAPGTGELARHMGRADEHLTAIAERLEQLTHLPSTRPSGVAYTGGQTAGDEPDREVLVYVGHRVHSLVSRMLERLKATEREQEDPDLLDDLYRIDHLATQLRRAAERLAVLGGHTARRAHSSVPISTVLRQAVAEVEDYSRIQLTLPDDDPKIPGHAGPDVIHVVAELLENATKFSRPDTAVMMSTRPTPEGLDVEIRDEGLPLSAEKLEDLRRILADPHRVSPREQVRQGQIGMLVAARLAVRHNLRIELHPEVSGTRASVVLPNALLTATVPGAPAARAPELPRRRPAVPSLNGARASTGPSTPPSTESSTPTEPPTPPSGARPVLPRRSQAATSQLSAPRPAGPPASPAQPPTPGLMAAFTSGVRSAQERPQQYPTDPANG</sequence>
<dbReference type="GO" id="GO:0005886">
    <property type="term" value="C:plasma membrane"/>
    <property type="evidence" value="ECO:0007669"/>
    <property type="project" value="TreeGrafter"/>
</dbReference>
<reference evidence="9 10" key="1">
    <citation type="submission" date="2020-01" db="EMBL/GenBank/DDBJ databases">
        <title>Insect and environment-associated Actinomycetes.</title>
        <authorList>
            <person name="Currrie C."/>
            <person name="Chevrette M."/>
            <person name="Carlson C."/>
            <person name="Stubbendieck R."/>
            <person name="Wendt-Pienkowski E."/>
        </authorList>
    </citation>
    <scope>NUCLEOTIDE SEQUENCE [LARGE SCALE GENOMIC DNA]</scope>
    <source>
        <strain evidence="9 10">SID10258</strain>
    </source>
</reference>
<evidence type="ECO:0000259" key="8">
    <source>
        <dbReference type="SMART" id="SM00387"/>
    </source>
</evidence>
<dbReference type="EMBL" id="JAAGLI010000377">
    <property type="protein sequence ID" value="NEA23791.1"/>
    <property type="molecule type" value="Genomic_DNA"/>
</dbReference>
<dbReference type="GO" id="GO:0000160">
    <property type="term" value="P:phosphorelay signal transduction system"/>
    <property type="evidence" value="ECO:0007669"/>
    <property type="project" value="TreeGrafter"/>
</dbReference>
<protein>
    <recommendedName>
        <fullName evidence="2">histidine kinase</fullName>
        <ecNumber evidence="2">2.7.13.3</ecNumber>
    </recommendedName>
</protein>
<proteinExistence type="predicted"/>
<keyword evidence="3" id="KW-0597">Phosphoprotein</keyword>
<evidence type="ECO:0000256" key="7">
    <source>
        <dbReference type="SAM" id="Phobius"/>
    </source>
</evidence>
<dbReference type="GO" id="GO:0004673">
    <property type="term" value="F:protein histidine kinase activity"/>
    <property type="evidence" value="ECO:0007669"/>
    <property type="project" value="UniProtKB-EC"/>
</dbReference>
<dbReference type="InterPro" id="IPR050428">
    <property type="entry name" value="TCS_sensor_his_kinase"/>
</dbReference>
<dbReference type="PANTHER" id="PTHR45436:SF5">
    <property type="entry name" value="SENSOR HISTIDINE KINASE TRCS"/>
    <property type="match status" value="1"/>
</dbReference>
<evidence type="ECO:0000256" key="1">
    <source>
        <dbReference type="ARBA" id="ARBA00000085"/>
    </source>
</evidence>
<evidence type="ECO:0000256" key="5">
    <source>
        <dbReference type="ARBA" id="ARBA00022777"/>
    </source>
</evidence>
<organism evidence="9 10">
    <name type="scientific">Actinomadura bangladeshensis</name>
    <dbReference type="NCBI Taxonomy" id="453573"/>
    <lineage>
        <taxon>Bacteria</taxon>
        <taxon>Bacillati</taxon>
        <taxon>Actinomycetota</taxon>
        <taxon>Actinomycetes</taxon>
        <taxon>Streptosporangiales</taxon>
        <taxon>Thermomonosporaceae</taxon>
        <taxon>Actinomadura</taxon>
    </lineage>
</organism>
<feature type="compositionally biased region" description="Pro residues" evidence="6">
    <location>
        <begin position="490"/>
        <end position="503"/>
    </location>
</feature>
<name>A0A6L9QE80_9ACTN</name>
<evidence type="ECO:0000313" key="10">
    <source>
        <dbReference type="Proteomes" id="UP000475532"/>
    </source>
</evidence>
<dbReference type="PANTHER" id="PTHR45436">
    <property type="entry name" value="SENSOR HISTIDINE KINASE YKOH"/>
    <property type="match status" value="1"/>
</dbReference>
<feature type="compositionally biased region" description="Polar residues" evidence="6">
    <location>
        <begin position="512"/>
        <end position="524"/>
    </location>
</feature>
<keyword evidence="7" id="KW-1133">Transmembrane helix</keyword>
<dbReference type="EC" id="2.7.13.3" evidence="2"/>
<feature type="transmembrane region" description="Helical" evidence="7">
    <location>
        <begin position="67"/>
        <end position="89"/>
    </location>
</feature>
<dbReference type="Gene3D" id="3.30.565.10">
    <property type="entry name" value="Histidine kinase-like ATPase, C-terminal domain"/>
    <property type="match status" value="1"/>
</dbReference>
<dbReference type="RefSeq" id="WP_163056472.1">
    <property type="nucleotide sequence ID" value="NZ_JAAGLI010000377.1"/>
</dbReference>